<name>A0A9P8VHX7_9PEZI</name>
<dbReference type="OrthoDB" id="1919336at2759"/>
<evidence type="ECO:0000313" key="5">
    <source>
        <dbReference type="Proteomes" id="UP000770015"/>
    </source>
</evidence>
<dbReference type="InterPro" id="IPR009071">
    <property type="entry name" value="HMG_box_dom"/>
</dbReference>
<dbReference type="PROSITE" id="PS50118">
    <property type="entry name" value="HMG_BOX_2"/>
    <property type="match status" value="1"/>
</dbReference>
<feature type="domain" description="HMG box" evidence="3">
    <location>
        <begin position="229"/>
        <end position="294"/>
    </location>
</feature>
<accession>A0A9P8VHX7</accession>
<comment type="caution">
    <text evidence="4">The sequence shown here is derived from an EMBL/GenBank/DDBJ whole genome shotgun (WGS) entry which is preliminary data.</text>
</comment>
<dbReference type="InterPro" id="IPR036910">
    <property type="entry name" value="HMG_box_dom_sf"/>
</dbReference>
<dbReference type="SUPFAM" id="SSF47095">
    <property type="entry name" value="HMG-box"/>
    <property type="match status" value="1"/>
</dbReference>
<evidence type="ECO:0000259" key="3">
    <source>
        <dbReference type="PROSITE" id="PS50118"/>
    </source>
</evidence>
<dbReference type="GO" id="GO:0005634">
    <property type="term" value="C:nucleus"/>
    <property type="evidence" value="ECO:0007669"/>
    <property type="project" value="UniProtKB-UniRule"/>
</dbReference>
<dbReference type="GO" id="GO:0003677">
    <property type="term" value="F:DNA binding"/>
    <property type="evidence" value="ECO:0007669"/>
    <property type="project" value="UniProtKB-UniRule"/>
</dbReference>
<dbReference type="CDD" id="cd00084">
    <property type="entry name" value="HMG-box_SF"/>
    <property type="match status" value="1"/>
</dbReference>
<feature type="DNA-binding region" description="HMG box" evidence="1">
    <location>
        <begin position="229"/>
        <end position="294"/>
    </location>
</feature>
<dbReference type="AlphaFoldDB" id="A0A9P8VHX7"/>
<feature type="region of interest" description="Disordered" evidence="2">
    <location>
        <begin position="49"/>
        <end position="105"/>
    </location>
</feature>
<dbReference type="Gene3D" id="1.10.30.10">
    <property type="entry name" value="High mobility group box domain"/>
    <property type="match status" value="2"/>
</dbReference>
<dbReference type="EMBL" id="JAGSXJ010000005">
    <property type="protein sequence ID" value="KAH6691614.1"/>
    <property type="molecule type" value="Genomic_DNA"/>
</dbReference>
<keyword evidence="1" id="KW-0539">Nucleus</keyword>
<gene>
    <name evidence="4" type="ORF">F5X68DRAFT_229464</name>
</gene>
<evidence type="ECO:0000256" key="1">
    <source>
        <dbReference type="PROSITE-ProRule" id="PRU00267"/>
    </source>
</evidence>
<evidence type="ECO:0000256" key="2">
    <source>
        <dbReference type="SAM" id="MobiDB-lite"/>
    </source>
</evidence>
<keyword evidence="5" id="KW-1185">Reference proteome</keyword>
<reference evidence="4" key="1">
    <citation type="journal article" date="2021" name="Nat. Commun.">
        <title>Genetic determinants of endophytism in the Arabidopsis root mycobiome.</title>
        <authorList>
            <person name="Mesny F."/>
            <person name="Miyauchi S."/>
            <person name="Thiergart T."/>
            <person name="Pickel B."/>
            <person name="Atanasova L."/>
            <person name="Karlsson M."/>
            <person name="Huettel B."/>
            <person name="Barry K.W."/>
            <person name="Haridas S."/>
            <person name="Chen C."/>
            <person name="Bauer D."/>
            <person name="Andreopoulos W."/>
            <person name="Pangilinan J."/>
            <person name="LaButti K."/>
            <person name="Riley R."/>
            <person name="Lipzen A."/>
            <person name="Clum A."/>
            <person name="Drula E."/>
            <person name="Henrissat B."/>
            <person name="Kohler A."/>
            <person name="Grigoriev I.V."/>
            <person name="Martin F.M."/>
            <person name="Hacquard S."/>
        </authorList>
    </citation>
    <scope>NUCLEOTIDE SEQUENCE</scope>
    <source>
        <strain evidence="4">MPI-SDFR-AT-0117</strain>
    </source>
</reference>
<protein>
    <recommendedName>
        <fullName evidence="3">HMG box domain-containing protein</fullName>
    </recommendedName>
</protein>
<feature type="compositionally biased region" description="Basic residues" evidence="2">
    <location>
        <begin position="75"/>
        <end position="102"/>
    </location>
</feature>
<evidence type="ECO:0000313" key="4">
    <source>
        <dbReference type="EMBL" id="KAH6691614.1"/>
    </source>
</evidence>
<proteinExistence type="predicted"/>
<keyword evidence="1" id="KW-0238">DNA-binding</keyword>
<sequence>MLTAIGRASVQRVLVRGSALAARRTATATPSFVRAVAPASRTFTTSLWSRSPDAAEKPATKTKKAKTTTTAKKTTAAKKPKAAAKKPAVKKAAPKPKAKKVKKELTPEEKLKKEIKELKIKALIKEQPKMLPDSKWMVFCAANIVAGVPATKQVADVAKVFRTLSEAELQSLGETAAENRLQNDANYKAWVASHTPNEINDANNARRLLRRRVAKAGSRSNIIRDERQPKRPMTPFVQFVKARWASGELTGRPTDVAKQVAEEFRNLDPAARKVYDDITAADLMRYTREAQETLGREVKTSASPEP</sequence>
<organism evidence="4 5">
    <name type="scientific">Plectosphaerella plurivora</name>
    <dbReference type="NCBI Taxonomy" id="936078"/>
    <lineage>
        <taxon>Eukaryota</taxon>
        <taxon>Fungi</taxon>
        <taxon>Dikarya</taxon>
        <taxon>Ascomycota</taxon>
        <taxon>Pezizomycotina</taxon>
        <taxon>Sordariomycetes</taxon>
        <taxon>Hypocreomycetidae</taxon>
        <taxon>Glomerellales</taxon>
        <taxon>Plectosphaerellaceae</taxon>
        <taxon>Plectosphaerella</taxon>
    </lineage>
</organism>
<dbReference type="Proteomes" id="UP000770015">
    <property type="component" value="Unassembled WGS sequence"/>
</dbReference>